<dbReference type="EMBL" id="CP014859">
    <property type="protein sequence ID" value="AOS65261.1"/>
    <property type="molecule type" value="Genomic_DNA"/>
</dbReference>
<keyword evidence="3" id="KW-1185">Reference proteome</keyword>
<dbReference type="PANTHER" id="PTHR34374:SF1">
    <property type="entry name" value="LARGE RIBOSOMAL RNA SUBUNIT ACCUMULATION PROTEIN YCED HOMOLOG 1, CHLOROPLASTIC"/>
    <property type="match status" value="1"/>
</dbReference>
<dbReference type="PANTHER" id="PTHR34374">
    <property type="entry name" value="LARGE RIBOSOMAL RNA SUBUNIT ACCUMULATION PROTEIN YCED HOMOLOG 1, CHLOROPLASTIC"/>
    <property type="match status" value="1"/>
</dbReference>
<reference evidence="3" key="1">
    <citation type="submission" date="2016-03" db="EMBL/GenBank/DDBJ databases">
        <title>Complete genome sequence of the type strain Actinoalloteichus hymeniacidonis DSM 45092.</title>
        <authorList>
            <person name="Schaffert L."/>
            <person name="Albersmeier A."/>
            <person name="Winkler A."/>
            <person name="Kalinowski J."/>
            <person name="Zotchev S."/>
            <person name="Ruckert C."/>
        </authorList>
    </citation>
    <scope>NUCLEOTIDE SEQUENCE [LARGE SCALE GENOMIC DNA]</scope>
    <source>
        <strain evidence="3">HPA177(T) (DSM 45092(T))</strain>
    </source>
</reference>
<dbReference type="AlphaFoldDB" id="A0AAC9HUA6"/>
<sequence length="201" mass="21864">MPPKTSSDARPVPSGPWVIDTRELGRRAGASRRYHRNLPPTTRLGLDLVKVPDQGEVVLDIRLDSVVEGVLVAGTATAPLEGECSRCLEPILDEVEVEITELFAYPESATDETTEEDEMPRVVEELIDLEPVVRDAVLLALPSSPLCAPDCAGLCVECGGKWAELGPGHSHETMDPRWAALRERFGDPSDPSNTPDKSEEN</sequence>
<organism evidence="2 3">
    <name type="scientific">Actinoalloteichus hymeniacidonis</name>
    <dbReference type="NCBI Taxonomy" id="340345"/>
    <lineage>
        <taxon>Bacteria</taxon>
        <taxon>Bacillati</taxon>
        <taxon>Actinomycetota</taxon>
        <taxon>Actinomycetes</taxon>
        <taxon>Pseudonocardiales</taxon>
        <taxon>Pseudonocardiaceae</taxon>
        <taxon>Actinoalloteichus</taxon>
    </lineage>
</organism>
<evidence type="ECO:0000313" key="3">
    <source>
        <dbReference type="Proteomes" id="UP000095210"/>
    </source>
</evidence>
<dbReference type="Proteomes" id="UP000095210">
    <property type="component" value="Chromosome"/>
</dbReference>
<dbReference type="InterPro" id="IPR003772">
    <property type="entry name" value="YceD"/>
</dbReference>
<dbReference type="RefSeq" id="WP_069851775.1">
    <property type="nucleotide sequence ID" value="NZ_CP014859.1"/>
</dbReference>
<evidence type="ECO:0000313" key="2">
    <source>
        <dbReference type="EMBL" id="AOS65261.1"/>
    </source>
</evidence>
<accession>A0AAC9HUA6</accession>
<dbReference type="Pfam" id="PF02620">
    <property type="entry name" value="YceD"/>
    <property type="match status" value="1"/>
</dbReference>
<dbReference type="KEGG" id="ahm:TL08_22395"/>
<name>A0AAC9HUA6_9PSEU</name>
<gene>
    <name evidence="2" type="ORF">TL08_22395</name>
</gene>
<feature type="region of interest" description="Disordered" evidence="1">
    <location>
        <begin position="181"/>
        <end position="201"/>
    </location>
</feature>
<proteinExistence type="predicted"/>
<protein>
    <submittedName>
        <fullName evidence="2">Metal-binding protein</fullName>
    </submittedName>
</protein>
<evidence type="ECO:0000256" key="1">
    <source>
        <dbReference type="SAM" id="MobiDB-lite"/>
    </source>
</evidence>